<proteinExistence type="inferred from homology"/>
<dbReference type="EC" id="3.6.3.40" evidence="6"/>
<keyword evidence="4 6" id="KW-0067">ATP-binding</keyword>
<dbReference type="InterPro" id="IPR017871">
    <property type="entry name" value="ABC_transporter-like_CS"/>
</dbReference>
<reference evidence="6 7" key="1">
    <citation type="journal article" date="2011" name="J. Bacteriol.">
        <title>Genome sequence of Haloplasma contractile, an unusual contractile bacterium from a deep-sea anoxic brine lake.</title>
        <authorList>
            <person name="Antunes A."/>
            <person name="Alam I."/>
            <person name="El Dorry H."/>
            <person name="Siam R."/>
            <person name="Robertson A."/>
            <person name="Bajic V.B."/>
            <person name="Stingl U."/>
        </authorList>
    </citation>
    <scope>NUCLEOTIDE SEQUENCE [LARGE SCALE GENOMIC DNA]</scope>
    <source>
        <strain evidence="6 7">SSD-17B</strain>
    </source>
</reference>
<evidence type="ECO:0000256" key="1">
    <source>
        <dbReference type="ARBA" id="ARBA00005417"/>
    </source>
</evidence>
<sequence>MNQVNAIEVKHVSKYYRLYNNQGERILELLTRKPYYKTFKALDNVNISIKKGEIVGIIGKNGSGKSTLSKLIAGLGEVTSGEINVRGKASMIAINSGLNPRLTGLENIIYKMTLLGFSRKKISHLIPKVIEFSELGEFIKQPVKTYSSGMRSRLGFAISINMDPDVLIIDEALSVGDQEFAEKSFQEMMRFKEKNKTILFISHSLPQIREFCTKALWIDEGKVRAYGDSESVTRDYYEHKKKS</sequence>
<dbReference type="GO" id="GO:0005524">
    <property type="term" value="F:ATP binding"/>
    <property type="evidence" value="ECO:0007669"/>
    <property type="project" value="UniProtKB-KW"/>
</dbReference>
<dbReference type="PANTHER" id="PTHR46743">
    <property type="entry name" value="TEICHOIC ACIDS EXPORT ATP-BINDING PROTEIN TAGH"/>
    <property type="match status" value="1"/>
</dbReference>
<dbReference type="RefSeq" id="WP_008825659.1">
    <property type="nucleotide sequence ID" value="NZ_AFNU02000003.1"/>
</dbReference>
<keyword evidence="6" id="KW-0378">Hydrolase</keyword>
<evidence type="ECO:0000313" key="7">
    <source>
        <dbReference type="Proteomes" id="UP000005707"/>
    </source>
</evidence>
<dbReference type="GO" id="GO:0016887">
    <property type="term" value="F:ATP hydrolysis activity"/>
    <property type="evidence" value="ECO:0007669"/>
    <property type="project" value="InterPro"/>
</dbReference>
<evidence type="ECO:0000256" key="2">
    <source>
        <dbReference type="ARBA" id="ARBA00022448"/>
    </source>
</evidence>
<dbReference type="PROSITE" id="PS00211">
    <property type="entry name" value="ABC_TRANSPORTER_1"/>
    <property type="match status" value="1"/>
</dbReference>
<dbReference type="GO" id="GO:0016020">
    <property type="term" value="C:membrane"/>
    <property type="evidence" value="ECO:0007669"/>
    <property type="project" value="InterPro"/>
</dbReference>
<feature type="domain" description="ABC transporter" evidence="5">
    <location>
        <begin position="7"/>
        <end position="243"/>
    </location>
</feature>
<dbReference type="InterPro" id="IPR027417">
    <property type="entry name" value="P-loop_NTPase"/>
</dbReference>
<comment type="similarity">
    <text evidence="1">Belongs to the ABC transporter superfamily.</text>
</comment>
<keyword evidence="3" id="KW-0547">Nucleotide-binding</keyword>
<dbReference type="AlphaFoldDB" id="F7Q1J7"/>
<dbReference type="Pfam" id="PF00005">
    <property type="entry name" value="ABC_tran"/>
    <property type="match status" value="1"/>
</dbReference>
<dbReference type="SMART" id="SM00382">
    <property type="entry name" value="AAA"/>
    <property type="match status" value="1"/>
</dbReference>
<dbReference type="InterPro" id="IPR015860">
    <property type="entry name" value="ABC_transpr_TagH-like"/>
</dbReference>
<name>F7Q1J7_9MOLU</name>
<dbReference type="STRING" id="1033810.HLPCO_001268"/>
<dbReference type="OrthoDB" id="9778870at2"/>
<dbReference type="CDD" id="cd03220">
    <property type="entry name" value="ABC_KpsT_Wzt"/>
    <property type="match status" value="1"/>
</dbReference>
<keyword evidence="2" id="KW-0813">Transport</keyword>
<dbReference type="Gene3D" id="3.40.50.300">
    <property type="entry name" value="P-loop containing nucleotide triphosphate hydrolases"/>
    <property type="match status" value="1"/>
</dbReference>
<protein>
    <submittedName>
        <fullName evidence="6">Teichoic acids export ATP-binding protein TagH</fullName>
        <ecNumber evidence="6">3.6.3.40</ecNumber>
    </submittedName>
</protein>
<dbReference type="Proteomes" id="UP000005707">
    <property type="component" value="Unassembled WGS sequence"/>
</dbReference>
<evidence type="ECO:0000256" key="4">
    <source>
        <dbReference type="ARBA" id="ARBA00022840"/>
    </source>
</evidence>
<dbReference type="InParanoid" id="F7Q1J7"/>
<evidence type="ECO:0000256" key="3">
    <source>
        <dbReference type="ARBA" id="ARBA00022741"/>
    </source>
</evidence>
<dbReference type="InterPro" id="IPR050683">
    <property type="entry name" value="Bact_Polysacc_Export_ATP-bd"/>
</dbReference>
<dbReference type="PANTHER" id="PTHR46743:SF2">
    <property type="entry name" value="TEICHOIC ACIDS EXPORT ATP-BINDING PROTEIN TAGH"/>
    <property type="match status" value="1"/>
</dbReference>
<dbReference type="SUPFAM" id="SSF52540">
    <property type="entry name" value="P-loop containing nucleoside triphosphate hydrolases"/>
    <property type="match status" value="1"/>
</dbReference>
<dbReference type="InterPro" id="IPR003439">
    <property type="entry name" value="ABC_transporter-like_ATP-bd"/>
</dbReference>
<dbReference type="PROSITE" id="PS50893">
    <property type="entry name" value="ABC_TRANSPORTER_2"/>
    <property type="match status" value="1"/>
</dbReference>
<keyword evidence="7" id="KW-1185">Reference proteome</keyword>
<dbReference type="GO" id="GO:0140359">
    <property type="term" value="F:ABC-type transporter activity"/>
    <property type="evidence" value="ECO:0007669"/>
    <property type="project" value="InterPro"/>
</dbReference>
<dbReference type="InterPro" id="IPR003593">
    <property type="entry name" value="AAA+_ATPase"/>
</dbReference>
<dbReference type="EMBL" id="AFNU02000003">
    <property type="protein sequence ID" value="ERJ12928.1"/>
    <property type="molecule type" value="Genomic_DNA"/>
</dbReference>
<evidence type="ECO:0000259" key="5">
    <source>
        <dbReference type="PROSITE" id="PS50893"/>
    </source>
</evidence>
<gene>
    <name evidence="6" type="primary">tagH</name>
    <name evidence="6" type="ORF">HLPCO_001268</name>
</gene>
<organism evidence="6 7">
    <name type="scientific">Haloplasma contractile SSD-17B</name>
    <dbReference type="NCBI Taxonomy" id="1033810"/>
    <lineage>
        <taxon>Bacteria</taxon>
        <taxon>Bacillati</taxon>
        <taxon>Mycoplasmatota</taxon>
        <taxon>Mollicutes</taxon>
        <taxon>Haloplasmatales</taxon>
        <taxon>Haloplasmataceae</taxon>
        <taxon>Haloplasma</taxon>
    </lineage>
</organism>
<accession>F7Q1J7</accession>
<comment type="caution">
    <text evidence="6">The sequence shown here is derived from an EMBL/GenBank/DDBJ whole genome shotgun (WGS) entry which is preliminary data.</text>
</comment>
<evidence type="ECO:0000313" key="6">
    <source>
        <dbReference type="EMBL" id="ERJ12928.1"/>
    </source>
</evidence>
<reference evidence="6 7" key="2">
    <citation type="journal article" date="2013" name="PLoS ONE">
        <title>INDIGO - INtegrated Data Warehouse of MIcrobial GenOmes with Examples from the Red Sea Extremophiles.</title>
        <authorList>
            <person name="Alam I."/>
            <person name="Antunes A."/>
            <person name="Kamau A.A."/>
            <person name="Ba Alawi W."/>
            <person name="Kalkatawi M."/>
            <person name="Stingl U."/>
            <person name="Bajic V.B."/>
        </authorList>
    </citation>
    <scope>NUCLEOTIDE SEQUENCE [LARGE SCALE GENOMIC DNA]</scope>
    <source>
        <strain evidence="6 7">SSD-17B</strain>
    </source>
</reference>
<dbReference type="eggNOG" id="COG1134">
    <property type="taxonomic scope" value="Bacteria"/>
</dbReference>